<gene>
    <name evidence="1" type="ORF">UH38_23445</name>
</gene>
<keyword evidence="2" id="KW-1185">Reference proteome</keyword>
<dbReference type="OrthoDB" id="442038at2"/>
<sequence>MQTLENAAFNFNSEASLEDFVWQNLQELLSLSPLNRQHYIKGQVCDILATALNKQLVVIELIFPSSMN</sequence>
<accession>A0A0D8ZL01</accession>
<dbReference type="EMBL" id="JYON01000041">
    <property type="protein sequence ID" value="KJH69513.1"/>
    <property type="molecule type" value="Genomic_DNA"/>
</dbReference>
<dbReference type="RefSeq" id="WP_144405769.1">
    <property type="nucleotide sequence ID" value="NZ_CAWMDP010000049.1"/>
</dbReference>
<evidence type="ECO:0000313" key="2">
    <source>
        <dbReference type="Proteomes" id="UP000032452"/>
    </source>
</evidence>
<dbReference type="Proteomes" id="UP000032452">
    <property type="component" value="Unassembled WGS sequence"/>
</dbReference>
<comment type="caution">
    <text evidence="1">The sequence shown here is derived from an EMBL/GenBank/DDBJ whole genome shotgun (WGS) entry which is preliminary data.</text>
</comment>
<dbReference type="Gene3D" id="3.40.1350.10">
    <property type="match status" value="1"/>
</dbReference>
<dbReference type="AlphaFoldDB" id="A0A0D8ZL01"/>
<proteinExistence type="predicted"/>
<evidence type="ECO:0000313" key="1">
    <source>
        <dbReference type="EMBL" id="KJH69513.1"/>
    </source>
</evidence>
<protein>
    <submittedName>
        <fullName evidence="1">Uncharacterized protein</fullName>
    </submittedName>
</protein>
<organism evidence="1 2">
    <name type="scientific">Aliterella atlantica CENA595</name>
    <dbReference type="NCBI Taxonomy" id="1618023"/>
    <lineage>
        <taxon>Bacteria</taxon>
        <taxon>Bacillati</taxon>
        <taxon>Cyanobacteriota</taxon>
        <taxon>Cyanophyceae</taxon>
        <taxon>Chroococcidiopsidales</taxon>
        <taxon>Aliterellaceae</taxon>
        <taxon>Aliterella</taxon>
    </lineage>
</organism>
<dbReference type="GO" id="GO:0003676">
    <property type="term" value="F:nucleic acid binding"/>
    <property type="evidence" value="ECO:0007669"/>
    <property type="project" value="InterPro"/>
</dbReference>
<reference evidence="1 2" key="1">
    <citation type="submission" date="2015-02" db="EMBL/GenBank/DDBJ databases">
        <title>Draft genome of a novel marine cyanobacterium (Chroococcales) isolated from South Atlantic Ocean.</title>
        <authorList>
            <person name="Rigonato J."/>
            <person name="Alvarenga D.O."/>
            <person name="Branco L.H."/>
            <person name="Varani A.M."/>
            <person name="Brandini F.P."/>
            <person name="Fiore M.F."/>
        </authorList>
    </citation>
    <scope>NUCLEOTIDE SEQUENCE [LARGE SCALE GENOMIC DNA]</scope>
    <source>
        <strain evidence="1 2">CENA595</strain>
    </source>
</reference>
<dbReference type="InterPro" id="IPR011856">
    <property type="entry name" value="tRNA_endonuc-like_dom_sf"/>
</dbReference>
<name>A0A0D8ZL01_9CYAN</name>